<keyword evidence="8" id="KW-1133">Transmembrane helix</keyword>
<evidence type="ECO:0000256" key="1">
    <source>
        <dbReference type="ARBA" id="ARBA00004141"/>
    </source>
</evidence>
<evidence type="ECO:0000313" key="12">
    <source>
        <dbReference type="EMBL" id="KAH0849742.1"/>
    </source>
</evidence>
<reference evidence="12 13" key="1">
    <citation type="submission" date="2021-05" db="EMBL/GenBank/DDBJ databases">
        <title>Genome Assembly of Synthetic Allotetraploid Brassica napus Reveals Homoeologous Exchanges between Subgenomes.</title>
        <authorList>
            <person name="Davis J.T."/>
        </authorList>
    </citation>
    <scope>NUCLEOTIDE SEQUENCE [LARGE SCALE GENOMIC DNA]</scope>
    <source>
        <strain evidence="13">cv. Da-Ae</strain>
        <tissue evidence="12">Seedling</tissue>
    </source>
</reference>
<comment type="similarity">
    <text evidence="11">Belongs to the CemA family.</text>
</comment>
<proteinExistence type="inferred from homology"/>
<evidence type="ECO:0000256" key="10">
    <source>
        <dbReference type="ARBA" id="ARBA00023136"/>
    </source>
</evidence>
<dbReference type="Proteomes" id="UP000824890">
    <property type="component" value="Unassembled WGS sequence"/>
</dbReference>
<evidence type="ECO:0000256" key="2">
    <source>
        <dbReference type="ARBA" id="ARBA00022448"/>
    </source>
</evidence>
<evidence type="ECO:0000256" key="8">
    <source>
        <dbReference type="ARBA" id="ARBA00022989"/>
    </source>
</evidence>
<dbReference type="EMBL" id="JAGKQM010002380">
    <property type="protein sequence ID" value="KAH0849742.1"/>
    <property type="molecule type" value="Genomic_DNA"/>
</dbReference>
<evidence type="ECO:0000256" key="11">
    <source>
        <dbReference type="ARBA" id="ARBA00043980"/>
    </source>
</evidence>
<gene>
    <name evidence="12" type="ORF">HID58_096123</name>
</gene>
<keyword evidence="6" id="KW-0375">Hydrogen ion transport</keyword>
<comment type="subcellular location">
    <subcellularLocation>
        <location evidence="1">Membrane</location>
        <topology evidence="1">Multi-pass membrane protein</topology>
    </subcellularLocation>
</comment>
<keyword evidence="5" id="KW-0812">Transmembrane</keyword>
<keyword evidence="2" id="KW-0813">Transport</keyword>
<evidence type="ECO:0000256" key="5">
    <source>
        <dbReference type="ARBA" id="ARBA00022692"/>
    </source>
</evidence>
<evidence type="ECO:0000256" key="4">
    <source>
        <dbReference type="ARBA" id="ARBA00022538"/>
    </source>
</evidence>
<name>A0ABQ7X1D3_BRANA</name>
<keyword evidence="4" id="KW-0633">Potassium transport</keyword>
<evidence type="ECO:0000256" key="6">
    <source>
        <dbReference type="ARBA" id="ARBA00022781"/>
    </source>
</evidence>
<evidence type="ECO:0000256" key="3">
    <source>
        <dbReference type="ARBA" id="ARBA00022449"/>
    </source>
</evidence>
<protein>
    <submittedName>
        <fullName evidence="12">Uncharacterized protein</fullName>
    </submittedName>
</protein>
<keyword evidence="3" id="KW-0050">Antiport</keyword>
<sequence length="237" mass="27518">MRLFALVDLSLLNTQKPIYNQFRLGIHKEETIQFIKIHMSIVSIQSLHFSTNLISFVILSGYSFWGKEKAFILILGFFDSLLTDLCIGFHSPHGWELMIGYIYKDFGLLIMSKFIWSSFYLSRKRLLAPSVSLMIYIKTWHPFQVHLQFLPSRIRKIHERQLALLLCANCHLASKPVAIEVHKRHPKVGGFGQGDAEIDFKIHYVSQGLFVLLRICGFGTKSFWFLKRNSLKAIIRK</sequence>
<dbReference type="Pfam" id="PF03040">
    <property type="entry name" value="CemA"/>
    <property type="match status" value="1"/>
</dbReference>
<keyword evidence="10" id="KW-0472">Membrane</keyword>
<evidence type="ECO:0000256" key="9">
    <source>
        <dbReference type="ARBA" id="ARBA00023065"/>
    </source>
</evidence>
<dbReference type="InterPro" id="IPR004282">
    <property type="entry name" value="CemA"/>
</dbReference>
<accession>A0ABQ7X1D3</accession>
<comment type="caution">
    <text evidence="12">The sequence shown here is derived from an EMBL/GenBank/DDBJ whole genome shotgun (WGS) entry which is preliminary data.</text>
</comment>
<organism evidence="12 13">
    <name type="scientific">Brassica napus</name>
    <name type="common">Rape</name>
    <dbReference type="NCBI Taxonomy" id="3708"/>
    <lineage>
        <taxon>Eukaryota</taxon>
        <taxon>Viridiplantae</taxon>
        <taxon>Streptophyta</taxon>
        <taxon>Embryophyta</taxon>
        <taxon>Tracheophyta</taxon>
        <taxon>Spermatophyta</taxon>
        <taxon>Magnoliopsida</taxon>
        <taxon>eudicotyledons</taxon>
        <taxon>Gunneridae</taxon>
        <taxon>Pentapetalae</taxon>
        <taxon>rosids</taxon>
        <taxon>malvids</taxon>
        <taxon>Brassicales</taxon>
        <taxon>Brassicaceae</taxon>
        <taxon>Brassiceae</taxon>
        <taxon>Brassica</taxon>
    </lineage>
</organism>
<keyword evidence="13" id="KW-1185">Reference proteome</keyword>
<evidence type="ECO:0000256" key="7">
    <source>
        <dbReference type="ARBA" id="ARBA00022958"/>
    </source>
</evidence>
<evidence type="ECO:0000313" key="13">
    <source>
        <dbReference type="Proteomes" id="UP000824890"/>
    </source>
</evidence>
<keyword evidence="9" id="KW-0406">Ion transport</keyword>
<keyword evidence="7" id="KW-0630">Potassium</keyword>